<dbReference type="NCBIfam" id="NF006043">
    <property type="entry name" value="PRK08186.1"/>
    <property type="match status" value="1"/>
</dbReference>
<keyword evidence="2" id="KW-1185">Reference proteome</keyword>
<dbReference type="SUPFAM" id="SSF75304">
    <property type="entry name" value="Amidase signature (AS) enzymes"/>
    <property type="match status" value="1"/>
</dbReference>
<dbReference type="Gene3D" id="3.90.1300.10">
    <property type="entry name" value="Amidase signature (AS) domain"/>
    <property type="match status" value="1"/>
</dbReference>
<dbReference type="WBParaSite" id="PSAMB.scaffold1747size41522.g14672.t1">
    <property type="protein sequence ID" value="PSAMB.scaffold1747size41522.g14672.t1"/>
    <property type="gene ID" value="PSAMB.scaffold1747size41522.g14672"/>
</dbReference>
<dbReference type="AlphaFoldDB" id="A0A914VBP0"/>
<dbReference type="PANTHER" id="PTHR11895">
    <property type="entry name" value="TRANSAMIDASE"/>
    <property type="match status" value="1"/>
</dbReference>
<evidence type="ECO:0000313" key="3">
    <source>
        <dbReference type="WBParaSite" id="PSAMB.scaffold1747size41522.g14672.t1"/>
    </source>
</evidence>
<dbReference type="InterPro" id="IPR023631">
    <property type="entry name" value="Amidase_dom"/>
</dbReference>
<dbReference type="InterPro" id="IPR014085">
    <property type="entry name" value="Allophanate_hydrolase"/>
</dbReference>
<evidence type="ECO:0000259" key="1">
    <source>
        <dbReference type="Pfam" id="PF01425"/>
    </source>
</evidence>
<feature type="domain" description="Amidase" evidence="1">
    <location>
        <begin position="70"/>
        <end position="438"/>
    </location>
</feature>
<organism evidence="2 3">
    <name type="scientific">Plectus sambesii</name>
    <dbReference type="NCBI Taxonomy" id="2011161"/>
    <lineage>
        <taxon>Eukaryota</taxon>
        <taxon>Metazoa</taxon>
        <taxon>Ecdysozoa</taxon>
        <taxon>Nematoda</taxon>
        <taxon>Chromadorea</taxon>
        <taxon>Plectida</taxon>
        <taxon>Plectina</taxon>
        <taxon>Plectoidea</taxon>
        <taxon>Plectidae</taxon>
        <taxon>Plectus</taxon>
    </lineage>
</organism>
<sequence length="466" mass="50039">MNMFGWTIEDWLLAYRCGLKPSDLLSKLLDQQSLSDVAWIYLIDHAHLEWQLAELDRRHGDVANCDELFSVLPLYGVPFAVKDNIDIEGLPTTAACPEFAYKATKSAFVIERLTAAGAIVIGKTNLDQFACGLVGIHSPYGAVPNTFNSKYISGGSSSGSASVVARGIVPFALGSDTAGSGRIPAGLNNIVGLKPTPGAISGSGVVKACRTLDCVSIFATTVREARTVFAVATGYDSDDCYSLSSPSGIPSAPPQHLCFAVPAVIDFNGDQQSSSAFDAALKQFEAQGATLKPIDFDVFEQVSALLYNGPWVAERYAAIEPFIEAHSEAIRPVTRNILFRAKKYSAADAFNAFYKLSELKRKADGFMEGVDALIVPTAVTHFTIAEVEADPISPINILGKYSNFVNLLGYSALSVPAGFRADSLPFGVTLIARGWHDSILAQIGERWQEHVAPSRGATRLPFKKTS</sequence>
<dbReference type="PANTHER" id="PTHR11895:SF169">
    <property type="entry name" value="GLUTAMYL-TRNA(GLN) AMIDOTRANSFERASE"/>
    <property type="match status" value="1"/>
</dbReference>
<dbReference type="InterPro" id="IPR000120">
    <property type="entry name" value="Amidase"/>
</dbReference>
<dbReference type="NCBIfam" id="TIGR02713">
    <property type="entry name" value="allophanate_hyd"/>
    <property type="match status" value="1"/>
</dbReference>
<dbReference type="InterPro" id="IPR036928">
    <property type="entry name" value="AS_sf"/>
</dbReference>
<evidence type="ECO:0000313" key="2">
    <source>
        <dbReference type="Proteomes" id="UP000887566"/>
    </source>
</evidence>
<protein>
    <submittedName>
        <fullName evidence="3">Amidase domain-containing protein</fullName>
    </submittedName>
</protein>
<reference evidence="3" key="1">
    <citation type="submission" date="2022-11" db="UniProtKB">
        <authorList>
            <consortium name="WormBaseParasite"/>
        </authorList>
    </citation>
    <scope>IDENTIFICATION</scope>
</reference>
<dbReference type="GO" id="GO:0003824">
    <property type="term" value="F:catalytic activity"/>
    <property type="evidence" value="ECO:0007669"/>
    <property type="project" value="InterPro"/>
</dbReference>
<proteinExistence type="predicted"/>
<accession>A0A914VBP0</accession>
<dbReference type="Proteomes" id="UP000887566">
    <property type="component" value="Unplaced"/>
</dbReference>
<dbReference type="Pfam" id="PF01425">
    <property type="entry name" value="Amidase"/>
    <property type="match status" value="1"/>
</dbReference>
<name>A0A914VBP0_9BILA</name>
<dbReference type="Gene3D" id="1.20.58.1700">
    <property type="match status" value="1"/>
</dbReference>